<gene>
    <name evidence="3" type="ORF">ElyMa_006134000</name>
</gene>
<evidence type="ECO:0000313" key="3">
    <source>
        <dbReference type="EMBL" id="GFR89788.1"/>
    </source>
</evidence>
<keyword evidence="4" id="KW-1185">Reference proteome</keyword>
<protein>
    <submittedName>
        <fullName evidence="3">Uncharacterized protein</fullName>
    </submittedName>
</protein>
<feature type="region of interest" description="Disordered" evidence="2">
    <location>
        <begin position="128"/>
        <end position="150"/>
    </location>
</feature>
<name>A0AAV4GW96_9GAST</name>
<evidence type="ECO:0000313" key="4">
    <source>
        <dbReference type="Proteomes" id="UP000762676"/>
    </source>
</evidence>
<sequence>MSKMEEEEEEEKIGRIEATLEGFLRLMKEMIIEVKEIGRTVKSIDGKVEIHEGILSGLSEKVEKNSKTLNDVQMQRKVNSSSEEVKEVSEKIKYMEERLNEAEERVIEQVARSRRSNLIYHGVLESDREDCGEGDFEGQVSDRKSGQYCD</sequence>
<evidence type="ECO:0000256" key="2">
    <source>
        <dbReference type="SAM" id="MobiDB-lite"/>
    </source>
</evidence>
<dbReference type="EMBL" id="BMAT01012318">
    <property type="protein sequence ID" value="GFR89788.1"/>
    <property type="molecule type" value="Genomic_DNA"/>
</dbReference>
<dbReference type="AlphaFoldDB" id="A0AAV4GW96"/>
<dbReference type="Proteomes" id="UP000762676">
    <property type="component" value="Unassembled WGS sequence"/>
</dbReference>
<feature type="compositionally biased region" description="Basic and acidic residues" evidence="2">
    <location>
        <begin position="140"/>
        <end position="150"/>
    </location>
</feature>
<reference evidence="3 4" key="1">
    <citation type="journal article" date="2021" name="Elife">
        <title>Chloroplast acquisition without the gene transfer in kleptoplastic sea slugs, Plakobranchus ocellatus.</title>
        <authorList>
            <person name="Maeda T."/>
            <person name="Takahashi S."/>
            <person name="Yoshida T."/>
            <person name="Shimamura S."/>
            <person name="Takaki Y."/>
            <person name="Nagai Y."/>
            <person name="Toyoda A."/>
            <person name="Suzuki Y."/>
            <person name="Arimoto A."/>
            <person name="Ishii H."/>
            <person name="Satoh N."/>
            <person name="Nishiyama T."/>
            <person name="Hasebe M."/>
            <person name="Maruyama T."/>
            <person name="Minagawa J."/>
            <person name="Obokata J."/>
            <person name="Shigenobu S."/>
        </authorList>
    </citation>
    <scope>NUCLEOTIDE SEQUENCE [LARGE SCALE GENOMIC DNA]</scope>
</reference>
<dbReference type="Gene3D" id="1.20.5.170">
    <property type="match status" value="1"/>
</dbReference>
<organism evidence="3 4">
    <name type="scientific">Elysia marginata</name>
    <dbReference type="NCBI Taxonomy" id="1093978"/>
    <lineage>
        <taxon>Eukaryota</taxon>
        <taxon>Metazoa</taxon>
        <taxon>Spiralia</taxon>
        <taxon>Lophotrochozoa</taxon>
        <taxon>Mollusca</taxon>
        <taxon>Gastropoda</taxon>
        <taxon>Heterobranchia</taxon>
        <taxon>Euthyneura</taxon>
        <taxon>Panpulmonata</taxon>
        <taxon>Sacoglossa</taxon>
        <taxon>Placobranchoidea</taxon>
        <taxon>Plakobranchidae</taxon>
        <taxon>Elysia</taxon>
    </lineage>
</organism>
<comment type="caution">
    <text evidence="3">The sequence shown here is derived from an EMBL/GenBank/DDBJ whole genome shotgun (WGS) entry which is preliminary data.</text>
</comment>
<proteinExistence type="predicted"/>
<keyword evidence="1" id="KW-0175">Coiled coil</keyword>
<accession>A0AAV4GW96</accession>
<feature type="coiled-coil region" evidence="1">
    <location>
        <begin position="78"/>
        <end position="112"/>
    </location>
</feature>
<evidence type="ECO:0000256" key="1">
    <source>
        <dbReference type="SAM" id="Coils"/>
    </source>
</evidence>